<dbReference type="InterPro" id="IPR023193">
    <property type="entry name" value="EPSP_synthase_CS"/>
</dbReference>
<feature type="binding site" evidence="7">
    <location>
        <position position="121"/>
    </location>
    <ligand>
        <name>phosphoenolpyruvate</name>
        <dbReference type="ChEBI" id="CHEBI:58702"/>
    </ligand>
</feature>
<accession>A0A941W3V2</accession>
<evidence type="ECO:0000313" key="10">
    <source>
        <dbReference type="Proteomes" id="UP000722750"/>
    </source>
</evidence>
<feature type="binding site" evidence="7">
    <location>
        <position position="21"/>
    </location>
    <ligand>
        <name>3-phosphoshikimate</name>
        <dbReference type="ChEBI" id="CHEBI:145989"/>
    </ligand>
</feature>
<feature type="binding site" evidence="7">
    <location>
        <position position="337"/>
    </location>
    <ligand>
        <name>3-phosphoshikimate</name>
        <dbReference type="ChEBI" id="CHEBI:145989"/>
    </ligand>
</feature>
<comment type="catalytic activity">
    <reaction evidence="6">
        <text>3-phosphoshikimate + phosphoenolpyruvate = 5-O-(1-carboxyvinyl)-3-phosphoshikimate + phosphate</text>
        <dbReference type="Rhea" id="RHEA:21256"/>
        <dbReference type="ChEBI" id="CHEBI:43474"/>
        <dbReference type="ChEBI" id="CHEBI:57701"/>
        <dbReference type="ChEBI" id="CHEBI:58702"/>
        <dbReference type="ChEBI" id="CHEBI:145989"/>
        <dbReference type="EC" id="2.5.1.19"/>
    </reaction>
    <physiologicalReaction direction="left-to-right" evidence="6">
        <dbReference type="Rhea" id="RHEA:21257"/>
    </physiologicalReaction>
</comment>
<dbReference type="PANTHER" id="PTHR21090">
    <property type="entry name" value="AROM/DEHYDROQUINATE SYNTHASE"/>
    <property type="match status" value="1"/>
</dbReference>
<comment type="subunit">
    <text evidence="7">Monomer.</text>
</comment>
<gene>
    <name evidence="7" type="primary">aroA</name>
    <name evidence="9" type="ORF">MAG551_01079</name>
</gene>
<feature type="binding site" evidence="7">
    <location>
        <position position="333"/>
    </location>
    <ligand>
        <name>3-phosphoshikimate</name>
        <dbReference type="ChEBI" id="CHEBI:145989"/>
    </ligand>
</feature>
<evidence type="ECO:0000256" key="3">
    <source>
        <dbReference type="ARBA" id="ARBA00022605"/>
    </source>
</evidence>
<feature type="binding site" evidence="7">
    <location>
        <position position="382"/>
    </location>
    <ligand>
        <name>phosphoenolpyruvate</name>
        <dbReference type="ChEBI" id="CHEBI:58702"/>
    </ligand>
</feature>
<feature type="binding site" evidence="7">
    <location>
        <position position="20"/>
    </location>
    <ligand>
        <name>3-phosphoshikimate</name>
        <dbReference type="ChEBI" id="CHEBI:145989"/>
    </ligand>
</feature>
<dbReference type="SUPFAM" id="SSF55205">
    <property type="entry name" value="EPT/RTPC-like"/>
    <property type="match status" value="1"/>
</dbReference>
<dbReference type="PANTHER" id="PTHR21090:SF5">
    <property type="entry name" value="PENTAFUNCTIONAL AROM POLYPEPTIDE"/>
    <property type="match status" value="1"/>
</dbReference>
<dbReference type="AlphaFoldDB" id="A0A941W3V2"/>
<feature type="binding site" evidence="7">
    <location>
        <position position="195"/>
    </location>
    <ligand>
        <name>3-phosphoshikimate</name>
        <dbReference type="ChEBI" id="CHEBI:145989"/>
    </ligand>
</feature>
<dbReference type="GO" id="GO:0008652">
    <property type="term" value="P:amino acid biosynthetic process"/>
    <property type="evidence" value="ECO:0007669"/>
    <property type="project" value="UniProtKB-KW"/>
</dbReference>
<evidence type="ECO:0000256" key="2">
    <source>
        <dbReference type="ARBA" id="ARBA00009948"/>
    </source>
</evidence>
<feature type="binding site" evidence="7">
    <location>
        <position position="341"/>
    </location>
    <ligand>
        <name>phosphoenolpyruvate</name>
        <dbReference type="ChEBI" id="CHEBI:58702"/>
    </ligand>
</feature>
<dbReference type="EC" id="2.5.1.19" evidence="7"/>
<feature type="binding site" evidence="7">
    <location>
        <position position="310"/>
    </location>
    <ligand>
        <name>3-phosphoshikimate</name>
        <dbReference type="ChEBI" id="CHEBI:145989"/>
    </ligand>
</feature>
<dbReference type="InterPro" id="IPR006264">
    <property type="entry name" value="EPSP_synthase"/>
</dbReference>
<evidence type="ECO:0000256" key="1">
    <source>
        <dbReference type="ARBA" id="ARBA00004811"/>
    </source>
</evidence>
<organism evidence="9 10">
    <name type="scientific">Candidatus Scalindua arabica</name>
    <dbReference type="NCBI Taxonomy" id="1127984"/>
    <lineage>
        <taxon>Bacteria</taxon>
        <taxon>Pseudomonadati</taxon>
        <taxon>Planctomycetota</taxon>
        <taxon>Candidatus Brocadiia</taxon>
        <taxon>Candidatus Brocadiales</taxon>
        <taxon>Candidatus Scalinduaceae</taxon>
        <taxon>Candidatus Scalindua</taxon>
    </lineage>
</organism>
<evidence type="ECO:0000256" key="4">
    <source>
        <dbReference type="ARBA" id="ARBA00022679"/>
    </source>
</evidence>
<dbReference type="Pfam" id="PF00275">
    <property type="entry name" value="EPSP_synthase"/>
    <property type="match status" value="1"/>
</dbReference>
<feature type="binding site" evidence="7">
    <location>
        <position position="93"/>
    </location>
    <ligand>
        <name>phosphoenolpyruvate</name>
        <dbReference type="ChEBI" id="CHEBI:58702"/>
    </ligand>
</feature>
<comment type="subcellular location">
    <subcellularLocation>
        <location evidence="7">Cytoplasm</location>
    </subcellularLocation>
</comment>
<comment type="similarity">
    <text evidence="2 7">Belongs to the EPSP synthase family.</text>
</comment>
<keyword evidence="5 7" id="KW-0057">Aromatic amino acid biosynthesis</keyword>
<keyword evidence="3 7" id="KW-0028">Amino-acid biosynthesis</keyword>
<protein>
    <recommendedName>
        <fullName evidence="7">3-phosphoshikimate 1-carboxyvinyltransferase</fullName>
        <ecNumber evidence="7">2.5.1.19</ecNumber>
    </recommendedName>
    <alternativeName>
        <fullName evidence="7">5-enolpyruvylshikimate-3-phosphate synthase</fullName>
        <shortName evidence="7">EPSP synthase</shortName>
        <shortName evidence="7">EPSPS</shortName>
    </alternativeName>
</protein>
<keyword evidence="7" id="KW-0963">Cytoplasm</keyword>
<evidence type="ECO:0000256" key="5">
    <source>
        <dbReference type="ARBA" id="ARBA00023141"/>
    </source>
</evidence>
<dbReference type="EMBL" id="JAANXD010000044">
    <property type="protein sequence ID" value="MBS1258026.1"/>
    <property type="molecule type" value="Genomic_DNA"/>
</dbReference>
<feature type="binding site" evidence="7">
    <location>
        <position position="168"/>
    </location>
    <ligand>
        <name>3-phosphoshikimate</name>
        <dbReference type="ChEBI" id="CHEBI:145989"/>
    </ligand>
</feature>
<dbReference type="PIRSF" id="PIRSF000505">
    <property type="entry name" value="EPSPS"/>
    <property type="match status" value="1"/>
</dbReference>
<dbReference type="InterPro" id="IPR001986">
    <property type="entry name" value="Enolpyruvate_Tfrase_dom"/>
</dbReference>
<dbReference type="Proteomes" id="UP000722750">
    <property type="component" value="Unassembled WGS sequence"/>
</dbReference>
<evidence type="ECO:0000313" key="9">
    <source>
        <dbReference type="EMBL" id="MBS1258026.1"/>
    </source>
</evidence>
<feature type="binding site" evidence="7">
    <location>
        <position position="407"/>
    </location>
    <ligand>
        <name>phosphoenolpyruvate</name>
        <dbReference type="ChEBI" id="CHEBI:58702"/>
    </ligand>
</feature>
<evidence type="ECO:0000256" key="6">
    <source>
        <dbReference type="ARBA" id="ARBA00044633"/>
    </source>
</evidence>
<evidence type="ECO:0000256" key="7">
    <source>
        <dbReference type="HAMAP-Rule" id="MF_00210"/>
    </source>
</evidence>
<name>A0A941W3V2_9BACT</name>
<reference evidence="9" key="1">
    <citation type="journal article" date="2021" name="ISME J.">
        <title>Fine-scale metabolic discontinuity in a stratified prokaryote microbiome of a Red Sea deep halocline.</title>
        <authorList>
            <person name="Michoud G."/>
            <person name="Ngugi D.K."/>
            <person name="Barozzi A."/>
            <person name="Merlino G."/>
            <person name="Calleja M.L."/>
            <person name="Delgado-Huertas A."/>
            <person name="Moran X.A.G."/>
            <person name="Daffonchio D."/>
        </authorList>
    </citation>
    <scope>NUCLEOTIDE SEQUENCE</scope>
    <source>
        <strain evidence="9">SuakinDeep_MAG55_1</strain>
    </source>
</reference>
<proteinExistence type="inferred from homology"/>
<comment type="function">
    <text evidence="7">Catalyzes the transfer of the enolpyruvyl moiety of phosphoenolpyruvate (PEP) to the 5-hydroxyl of shikimate-3-phosphate (S3P) to produce enolpyruvyl shikimate-3-phosphate and inorganic phosphate.</text>
</comment>
<dbReference type="Gene3D" id="3.65.10.10">
    <property type="entry name" value="Enolpyruvate transferase domain"/>
    <property type="match status" value="2"/>
</dbReference>
<dbReference type="GO" id="GO:0009073">
    <property type="term" value="P:aromatic amino acid family biosynthetic process"/>
    <property type="evidence" value="ECO:0007669"/>
    <property type="project" value="UniProtKB-KW"/>
</dbReference>
<dbReference type="GO" id="GO:0009423">
    <property type="term" value="P:chorismate biosynthetic process"/>
    <property type="evidence" value="ECO:0007669"/>
    <property type="project" value="UniProtKB-UniRule"/>
</dbReference>
<sequence>MIEIKSVDKLDATVSVPGSKSYTNRALMTACLASGESVIRNPLLSEDTRIMISCLGEIGVDVGSVPEENALIVKGCEGVIPVERVRLFAGNAGTVVRFMTAALTLGKGQYETDGIERMRKRPIQQLIDALNQLGADVVSIDGTGCPPVLINASGLKGGRVEIPGDVSSQYISAILLAAPYASGDVSVVVIDDLVSKNYVDMTIDVMNKFGVDVERDSYREFCVKSGQTYKGCEYIVEPDASGASYFFAAAAIAGGRVRVGGLGESSLQGDIKFVDILKKMGCSVRKSSDWLEVEGGALRGVDVDMNDTPDVVQTLASVAVFAEGNTHIRNVRNLRYKETDRITAIVNELKKVGVEVKEFDDGIEIIPSPPHSAEISTYNDHRMAMSFALIGLRVNGIKIKNPECVEKTFPDFFERLQQL</sequence>
<feature type="domain" description="Enolpyruvate transferase" evidence="8">
    <location>
        <begin position="6"/>
        <end position="416"/>
    </location>
</feature>
<dbReference type="PROSITE" id="PS00104">
    <property type="entry name" value="EPSP_SYNTHASE_1"/>
    <property type="match status" value="1"/>
</dbReference>
<feature type="binding site" evidence="7">
    <location>
        <position position="169"/>
    </location>
    <ligand>
        <name>phosphoenolpyruvate</name>
        <dbReference type="ChEBI" id="CHEBI:58702"/>
    </ligand>
</feature>
<dbReference type="HAMAP" id="MF_00210">
    <property type="entry name" value="EPSP_synth"/>
    <property type="match status" value="1"/>
</dbReference>
<evidence type="ECO:0000259" key="8">
    <source>
        <dbReference type="Pfam" id="PF00275"/>
    </source>
</evidence>
<comment type="pathway">
    <text evidence="1 7">Metabolic intermediate biosynthesis; chorismate biosynthesis; chorismate from D-erythrose 4-phosphate and phosphoenolpyruvate: step 6/7.</text>
</comment>
<comment type="caution">
    <text evidence="9">The sequence shown here is derived from an EMBL/GenBank/DDBJ whole genome shotgun (WGS) entry which is preliminary data.</text>
</comment>
<dbReference type="InterPro" id="IPR013792">
    <property type="entry name" value="RNA3'P_cycl/enolpyr_Trfase_a/b"/>
</dbReference>
<feature type="binding site" evidence="7">
    <location>
        <position position="25"/>
    </location>
    <ligand>
        <name>3-phosphoshikimate</name>
        <dbReference type="ChEBI" id="CHEBI:145989"/>
    </ligand>
</feature>
<dbReference type="PROSITE" id="PS00885">
    <property type="entry name" value="EPSP_SYNTHASE_2"/>
    <property type="match status" value="1"/>
</dbReference>
<dbReference type="CDD" id="cd01556">
    <property type="entry name" value="EPSP_synthase"/>
    <property type="match status" value="1"/>
</dbReference>
<feature type="binding site" evidence="7">
    <location>
        <position position="20"/>
    </location>
    <ligand>
        <name>phosphoenolpyruvate</name>
        <dbReference type="ChEBI" id="CHEBI:58702"/>
    </ligand>
</feature>
<keyword evidence="4 7" id="KW-0808">Transferase</keyword>
<feature type="binding site" evidence="7">
    <location>
        <position position="167"/>
    </location>
    <ligand>
        <name>3-phosphoshikimate</name>
        <dbReference type="ChEBI" id="CHEBI:145989"/>
    </ligand>
</feature>
<dbReference type="GO" id="GO:0003866">
    <property type="term" value="F:3-phosphoshikimate 1-carboxyvinyltransferase activity"/>
    <property type="evidence" value="ECO:0007669"/>
    <property type="project" value="UniProtKB-UniRule"/>
</dbReference>
<feature type="binding site" evidence="7">
    <location>
        <position position="169"/>
    </location>
    <ligand>
        <name>3-phosphoshikimate</name>
        <dbReference type="ChEBI" id="CHEBI:145989"/>
    </ligand>
</feature>
<feature type="active site" description="Proton acceptor" evidence="7">
    <location>
        <position position="310"/>
    </location>
</feature>
<dbReference type="NCBIfam" id="TIGR01356">
    <property type="entry name" value="aroA"/>
    <property type="match status" value="1"/>
</dbReference>
<dbReference type="InterPro" id="IPR036968">
    <property type="entry name" value="Enolpyruvate_Tfrase_sf"/>
</dbReference>
<dbReference type="GO" id="GO:0005737">
    <property type="term" value="C:cytoplasm"/>
    <property type="evidence" value="ECO:0007669"/>
    <property type="project" value="UniProtKB-SubCell"/>
</dbReference>